<dbReference type="EMBL" id="JAKWFO010000005">
    <property type="protein sequence ID" value="KAI9636303.1"/>
    <property type="molecule type" value="Genomic_DNA"/>
</dbReference>
<sequence>MSSSPLSSASTVSLVTTLCSLGGAMSQQNSTEELPSLGSDESQPSRRESRDSGDLGTDYKYNEGPASRSGICETTSYTARIASVDDNDSSEELTAVSQARRSSANLPPDMKTFISTLQSLKDQSSFFESSEDPYAWRIPRDVSMPRSYASYREAVDKHLHVLSFVEEDPEPESSEDGKASEYSEYTSSDDAPPQPRDPRQTSLFQGYSAISSQSHCDLNGATYHTVTASSASDNSQSDTSIREVAGSGDSERHPFDLPSVYSPFPDQDSMVTSRSTAVPASEIAVVSGPSSRTSDGHRYTSEVDDWDDISVPDDSGYRSPMSSFETSSYDDRHTRSKHVTPFGQAKQWLKSWKATRESSRQTRAGATSTASPMQGGFSRAISYVTSKCAPPLTDFHSKMHALRGTAQSDMPSTRKSLFSRSRMTGKMSSAYTKVSNFNASSCYERAATATGNCYSIAAFNVSKGVSSAWDCTGGAVASRVWKSSNARSGANAPSSRNDGGTTAGSGTFLSKVQSTFRSGRSAFGKITAKSGRGGIFRTGLTWARGTQATDTDARTESVCPRLTLTDFGPSIVDGADLLEPDWTEQFAS</sequence>
<dbReference type="Proteomes" id="UP001164286">
    <property type="component" value="Unassembled WGS sequence"/>
</dbReference>
<dbReference type="RefSeq" id="XP_052946080.1">
    <property type="nucleotide sequence ID" value="XM_053093191.1"/>
</dbReference>
<organism evidence="3 4">
    <name type="scientific">Dioszegia hungarica</name>
    <dbReference type="NCBI Taxonomy" id="4972"/>
    <lineage>
        <taxon>Eukaryota</taxon>
        <taxon>Fungi</taxon>
        <taxon>Dikarya</taxon>
        <taxon>Basidiomycota</taxon>
        <taxon>Agaricomycotina</taxon>
        <taxon>Tremellomycetes</taxon>
        <taxon>Tremellales</taxon>
        <taxon>Bulleribasidiaceae</taxon>
        <taxon>Dioszegia</taxon>
    </lineage>
</organism>
<feature type="compositionally biased region" description="Basic and acidic residues" evidence="1">
    <location>
        <begin position="43"/>
        <end position="53"/>
    </location>
</feature>
<protein>
    <submittedName>
        <fullName evidence="3">Uncharacterized protein</fullName>
    </submittedName>
</protein>
<feature type="region of interest" description="Disordered" evidence="1">
    <location>
        <begin position="24"/>
        <end position="68"/>
    </location>
</feature>
<evidence type="ECO:0000313" key="3">
    <source>
        <dbReference type="EMBL" id="KAI9636303.1"/>
    </source>
</evidence>
<proteinExistence type="predicted"/>
<feature type="chain" id="PRO_5041453469" evidence="2">
    <location>
        <begin position="27"/>
        <end position="588"/>
    </location>
</feature>
<feature type="region of interest" description="Disordered" evidence="1">
    <location>
        <begin position="483"/>
        <end position="504"/>
    </location>
</feature>
<feature type="region of interest" description="Disordered" evidence="1">
    <location>
        <begin position="83"/>
        <end position="108"/>
    </location>
</feature>
<feature type="compositionally biased region" description="Polar residues" evidence="1">
    <location>
        <begin position="269"/>
        <end position="278"/>
    </location>
</feature>
<dbReference type="AlphaFoldDB" id="A0AA38H9K4"/>
<feature type="compositionally biased region" description="Low complexity" evidence="1">
    <location>
        <begin position="228"/>
        <end position="239"/>
    </location>
</feature>
<feature type="region of interest" description="Disordered" evidence="1">
    <location>
        <begin position="165"/>
        <end position="202"/>
    </location>
</feature>
<evidence type="ECO:0000313" key="4">
    <source>
        <dbReference type="Proteomes" id="UP001164286"/>
    </source>
</evidence>
<evidence type="ECO:0000256" key="1">
    <source>
        <dbReference type="SAM" id="MobiDB-lite"/>
    </source>
</evidence>
<gene>
    <name evidence="3" type="ORF">MKK02DRAFT_45007</name>
</gene>
<name>A0AA38H9K4_9TREE</name>
<evidence type="ECO:0000256" key="2">
    <source>
        <dbReference type="SAM" id="SignalP"/>
    </source>
</evidence>
<feature type="signal peptide" evidence="2">
    <location>
        <begin position="1"/>
        <end position="26"/>
    </location>
</feature>
<keyword evidence="2" id="KW-0732">Signal</keyword>
<keyword evidence="4" id="KW-1185">Reference proteome</keyword>
<reference evidence="3" key="1">
    <citation type="journal article" date="2022" name="G3 (Bethesda)">
        <title>High quality genome of the basidiomycete yeast Dioszegia hungarica PDD-24b-2 isolated from cloud water.</title>
        <authorList>
            <person name="Jarrige D."/>
            <person name="Haridas S."/>
            <person name="Bleykasten-Grosshans C."/>
            <person name="Joly M."/>
            <person name="Nadalig T."/>
            <person name="Sancelme M."/>
            <person name="Vuilleumier S."/>
            <person name="Grigoriev I.V."/>
            <person name="Amato P."/>
            <person name="Bringel F."/>
        </authorList>
    </citation>
    <scope>NUCLEOTIDE SEQUENCE</scope>
    <source>
        <strain evidence="3">PDD-24b-2</strain>
    </source>
</reference>
<dbReference type="GeneID" id="77732396"/>
<feature type="region of interest" description="Disordered" evidence="1">
    <location>
        <begin position="228"/>
        <end position="336"/>
    </location>
</feature>
<feature type="compositionally biased region" description="Acidic residues" evidence="1">
    <location>
        <begin position="165"/>
        <end position="174"/>
    </location>
</feature>
<feature type="compositionally biased region" description="Acidic residues" evidence="1">
    <location>
        <begin position="302"/>
        <end position="311"/>
    </location>
</feature>
<comment type="caution">
    <text evidence="3">The sequence shown here is derived from an EMBL/GenBank/DDBJ whole genome shotgun (WGS) entry which is preliminary data.</text>
</comment>
<feature type="compositionally biased region" description="Polar residues" evidence="1">
    <location>
        <begin position="95"/>
        <end position="105"/>
    </location>
</feature>
<accession>A0AA38H9K4</accession>